<evidence type="ECO:0000256" key="1">
    <source>
        <dbReference type="ARBA" id="ARBA00022475"/>
    </source>
</evidence>
<dbReference type="RefSeq" id="WP_132223467.1">
    <property type="nucleotide sequence ID" value="NZ_JANKBG010000001.1"/>
</dbReference>
<evidence type="ECO:0000256" key="2">
    <source>
        <dbReference type="ARBA" id="ARBA00022692"/>
    </source>
</evidence>
<dbReference type="InterPro" id="IPR003770">
    <property type="entry name" value="MLTG-like"/>
</dbReference>
<feature type="site" description="Important for catalytic activity" evidence="7">
    <location>
        <position position="236"/>
    </location>
</feature>
<keyword evidence="1 7" id="KW-1003">Cell membrane</keyword>
<comment type="caution">
    <text evidence="8">The sequence shown here is derived from an EMBL/GenBank/DDBJ whole genome shotgun (WGS) entry which is preliminary data.</text>
</comment>
<name>A0A4R3TME9_9FIRM</name>
<dbReference type="AlphaFoldDB" id="A0A4R3TME9"/>
<reference evidence="8 9" key="1">
    <citation type="submission" date="2019-03" db="EMBL/GenBank/DDBJ databases">
        <title>Genomic Encyclopedia of Type Strains, Phase IV (KMG-IV): sequencing the most valuable type-strain genomes for metagenomic binning, comparative biology and taxonomic classification.</title>
        <authorList>
            <person name="Goeker M."/>
        </authorList>
    </citation>
    <scope>NUCLEOTIDE SEQUENCE [LARGE SCALE GENOMIC DNA]</scope>
    <source>
        <strain evidence="8 9">DSM 29481</strain>
    </source>
</reference>
<dbReference type="GO" id="GO:0071555">
    <property type="term" value="P:cell wall organization"/>
    <property type="evidence" value="ECO:0007669"/>
    <property type="project" value="UniProtKB-KW"/>
</dbReference>
<organism evidence="8 9">
    <name type="scientific">Longicatena caecimuris</name>
    <dbReference type="NCBI Taxonomy" id="1796635"/>
    <lineage>
        <taxon>Bacteria</taxon>
        <taxon>Bacillati</taxon>
        <taxon>Bacillota</taxon>
        <taxon>Erysipelotrichia</taxon>
        <taxon>Erysipelotrichales</taxon>
        <taxon>Erysipelotrichaceae</taxon>
        <taxon>Longicatena</taxon>
    </lineage>
</organism>
<evidence type="ECO:0000256" key="7">
    <source>
        <dbReference type="HAMAP-Rule" id="MF_02065"/>
    </source>
</evidence>
<dbReference type="GO" id="GO:0009252">
    <property type="term" value="P:peptidoglycan biosynthetic process"/>
    <property type="evidence" value="ECO:0007669"/>
    <property type="project" value="UniProtKB-UniRule"/>
</dbReference>
<feature type="transmembrane region" description="Helical" evidence="7">
    <location>
        <begin position="9"/>
        <end position="30"/>
    </location>
</feature>
<comment type="subcellular location">
    <subcellularLocation>
        <location evidence="7">Cell membrane</location>
        <topology evidence="7">Single-pass membrane protein</topology>
    </subcellularLocation>
</comment>
<evidence type="ECO:0000313" key="8">
    <source>
        <dbReference type="EMBL" id="TCU63661.1"/>
    </source>
</evidence>
<evidence type="ECO:0000256" key="4">
    <source>
        <dbReference type="ARBA" id="ARBA00023136"/>
    </source>
</evidence>
<keyword evidence="5 7" id="KW-0456">Lyase</keyword>
<dbReference type="PANTHER" id="PTHR30518">
    <property type="entry name" value="ENDOLYTIC MUREIN TRANSGLYCOSYLASE"/>
    <property type="match status" value="1"/>
</dbReference>
<keyword evidence="6 7" id="KW-0961">Cell wall biogenesis/degradation</keyword>
<comment type="function">
    <text evidence="7">Functions as a peptidoglycan terminase that cleaves nascent peptidoglycan strands endolytically to terminate their elongation.</text>
</comment>
<evidence type="ECO:0000256" key="3">
    <source>
        <dbReference type="ARBA" id="ARBA00022989"/>
    </source>
</evidence>
<evidence type="ECO:0000256" key="6">
    <source>
        <dbReference type="ARBA" id="ARBA00023316"/>
    </source>
</evidence>
<evidence type="ECO:0000313" key="9">
    <source>
        <dbReference type="Proteomes" id="UP000295773"/>
    </source>
</evidence>
<protein>
    <recommendedName>
        <fullName evidence="7">Endolytic murein transglycosylase</fullName>
        <ecNumber evidence="7">4.2.2.29</ecNumber>
    </recommendedName>
    <alternativeName>
        <fullName evidence="7">Peptidoglycan lytic transglycosylase</fullName>
    </alternativeName>
    <alternativeName>
        <fullName evidence="7">Peptidoglycan polymerization terminase</fullName>
    </alternativeName>
</protein>
<keyword evidence="9" id="KW-1185">Reference proteome</keyword>
<comment type="similarity">
    <text evidence="7">Belongs to the transglycosylase MltG family.</text>
</comment>
<dbReference type="Pfam" id="PF02618">
    <property type="entry name" value="YceG"/>
    <property type="match status" value="1"/>
</dbReference>
<dbReference type="GO" id="GO:0005886">
    <property type="term" value="C:plasma membrane"/>
    <property type="evidence" value="ECO:0007669"/>
    <property type="project" value="UniProtKB-SubCell"/>
</dbReference>
<keyword evidence="4 7" id="KW-0472">Membrane</keyword>
<evidence type="ECO:0000256" key="5">
    <source>
        <dbReference type="ARBA" id="ARBA00023239"/>
    </source>
</evidence>
<sequence>MKALKNKKILIPAILVIICLVIGVTAFSMYTAKLKALSTTPEKVIFEVKEGEGNASVLDKLEKAGLIQDVQAAKLCMKLQGLNDIKFGVFTLDRSWDTETILENLNDVKKAKQNEVMITFKEGMWAKDIAQSLQHKLGVNAKNLLKLWNDDTYLKELMKTYPFLTKDILNDKTRVKLEGYLFPETYTFAKDADEKEITKTFLDHFQKIYQKYEKDIVSSKFTMHEILTLASMVQYEASTKEDMQLIAGVFFNRLDKDMMLQSSVTVCYALYDDLTSGEDCEVNPDIDSLYNTYKYKGLPIGPILNPGEDAVQAVLHPTKSDYLYFVADVYGDGKVHYAKSYEEQLQNQEKFHLNK</sequence>
<dbReference type="HAMAP" id="MF_02065">
    <property type="entry name" value="MltG"/>
    <property type="match status" value="1"/>
</dbReference>
<dbReference type="CDD" id="cd08010">
    <property type="entry name" value="MltG_like"/>
    <property type="match status" value="1"/>
</dbReference>
<dbReference type="EC" id="4.2.2.29" evidence="7"/>
<dbReference type="Proteomes" id="UP000295773">
    <property type="component" value="Unassembled WGS sequence"/>
</dbReference>
<dbReference type="PANTHER" id="PTHR30518:SF2">
    <property type="entry name" value="ENDOLYTIC MUREIN TRANSGLYCOSYLASE"/>
    <property type="match status" value="1"/>
</dbReference>
<dbReference type="EMBL" id="SMBP01000001">
    <property type="protein sequence ID" value="TCU63661.1"/>
    <property type="molecule type" value="Genomic_DNA"/>
</dbReference>
<proteinExistence type="inferred from homology"/>
<dbReference type="NCBIfam" id="TIGR00247">
    <property type="entry name" value="endolytic transglycosylase MltG"/>
    <property type="match status" value="1"/>
</dbReference>
<gene>
    <name evidence="7" type="primary">mltG</name>
    <name evidence="8" type="ORF">EDD61_101316</name>
</gene>
<dbReference type="Gene3D" id="3.30.1490.480">
    <property type="entry name" value="Endolytic murein transglycosylase"/>
    <property type="match status" value="1"/>
</dbReference>
<accession>A0A4R3TME9</accession>
<keyword evidence="2 7" id="KW-0812">Transmembrane</keyword>
<comment type="catalytic activity">
    <reaction evidence="7">
        <text>a peptidoglycan chain = a peptidoglycan chain with N-acetyl-1,6-anhydromuramyl-[peptide] at the reducing end + a peptidoglycan chain with N-acetylglucosamine at the non-reducing end.</text>
        <dbReference type="EC" id="4.2.2.29"/>
    </reaction>
</comment>
<dbReference type="GO" id="GO:0008932">
    <property type="term" value="F:lytic endotransglycosylase activity"/>
    <property type="evidence" value="ECO:0007669"/>
    <property type="project" value="UniProtKB-UniRule"/>
</dbReference>
<keyword evidence="3 7" id="KW-1133">Transmembrane helix</keyword>